<name>F8IGK8_ALIAT</name>
<gene>
    <name evidence="3" type="primary">cpaF</name>
    <name evidence="3" type="ordered locus">TC41_2388</name>
</gene>
<feature type="domain" description="Bacterial type II secretion system protein E" evidence="2">
    <location>
        <begin position="143"/>
        <end position="382"/>
    </location>
</feature>
<dbReference type="OrthoDB" id="9810761at2"/>
<dbReference type="Pfam" id="PF00437">
    <property type="entry name" value="T2SSE"/>
    <property type="match status" value="1"/>
</dbReference>
<evidence type="ECO:0000256" key="1">
    <source>
        <dbReference type="ARBA" id="ARBA00006611"/>
    </source>
</evidence>
<protein>
    <submittedName>
        <fullName evidence="3">Type II secretion system protein E</fullName>
    </submittedName>
</protein>
<dbReference type="eggNOG" id="COG4962">
    <property type="taxonomic scope" value="Bacteria"/>
</dbReference>
<proteinExistence type="inferred from homology"/>
<dbReference type="InterPro" id="IPR050921">
    <property type="entry name" value="T4SS_GSP_E_ATPase"/>
</dbReference>
<organism evidence="3 4">
    <name type="scientific">Alicyclobacillus acidocaldarius (strain Tc-4-1)</name>
    <name type="common">Bacillus acidocaldarius</name>
    <dbReference type="NCBI Taxonomy" id="1048834"/>
    <lineage>
        <taxon>Bacteria</taxon>
        <taxon>Bacillati</taxon>
        <taxon>Bacillota</taxon>
        <taxon>Bacilli</taxon>
        <taxon>Bacillales</taxon>
        <taxon>Alicyclobacillaceae</taxon>
        <taxon>Alicyclobacillus</taxon>
    </lineage>
</organism>
<accession>F8IGK8</accession>
<dbReference type="RefSeq" id="WP_014465125.1">
    <property type="nucleotide sequence ID" value="NC_017167.1"/>
</dbReference>
<dbReference type="EMBL" id="CP002902">
    <property type="protein sequence ID" value="AEJ44288.1"/>
    <property type="molecule type" value="Genomic_DNA"/>
</dbReference>
<dbReference type="AlphaFoldDB" id="F8IGK8"/>
<dbReference type="PANTHER" id="PTHR30486:SF6">
    <property type="entry name" value="TYPE IV PILUS RETRACTATION ATPASE PILT"/>
    <property type="match status" value="1"/>
</dbReference>
<comment type="similarity">
    <text evidence="1">Belongs to the GSP E family.</text>
</comment>
<evidence type="ECO:0000313" key="4">
    <source>
        <dbReference type="Proteomes" id="UP000000292"/>
    </source>
</evidence>
<dbReference type="STRING" id="1048834.TC41_2388"/>
<evidence type="ECO:0000313" key="3">
    <source>
        <dbReference type="EMBL" id="AEJ44288.1"/>
    </source>
</evidence>
<evidence type="ECO:0000259" key="2">
    <source>
        <dbReference type="Pfam" id="PF00437"/>
    </source>
</evidence>
<dbReference type="SUPFAM" id="SSF52540">
    <property type="entry name" value="P-loop containing nucleoside triphosphate hydrolases"/>
    <property type="match status" value="1"/>
</dbReference>
<reference evidence="4" key="2">
    <citation type="submission" date="2011-06" db="EMBL/GenBank/DDBJ databases">
        <title>The complete genome sequence of Alicyclobacillus acidocaldarius sp. Tc-4-1.</title>
        <authorList>
            <person name="Chen Y."/>
            <person name="He Y."/>
            <person name="Dong Z."/>
            <person name="Hu S."/>
        </authorList>
    </citation>
    <scope>NUCLEOTIDE SEQUENCE [LARGE SCALE GENOMIC DNA]</scope>
    <source>
        <strain evidence="4">Tc-4-1</strain>
    </source>
</reference>
<dbReference type="InterPro" id="IPR001482">
    <property type="entry name" value="T2SS/T4SS_dom"/>
</dbReference>
<dbReference type="KEGG" id="aad:TC41_2388"/>
<dbReference type="GO" id="GO:0016887">
    <property type="term" value="F:ATP hydrolysis activity"/>
    <property type="evidence" value="ECO:0007669"/>
    <property type="project" value="InterPro"/>
</dbReference>
<dbReference type="Gene3D" id="3.30.450.380">
    <property type="match status" value="1"/>
</dbReference>
<reference evidence="3 4" key="1">
    <citation type="journal article" date="2011" name="J. Bacteriol.">
        <title>Complete Genome Sequence of Alicyclobacillus acidocaldarius Strain Tc-4-1.</title>
        <authorList>
            <person name="Chen Y."/>
            <person name="He Y."/>
            <person name="Zhang B."/>
            <person name="Yang J."/>
            <person name="Li W."/>
            <person name="Dong Z."/>
            <person name="Hu S."/>
        </authorList>
    </citation>
    <scope>NUCLEOTIDE SEQUENCE [LARGE SCALE GENOMIC DNA]</scope>
    <source>
        <strain evidence="3 4">Tc-4-1</strain>
    </source>
</reference>
<sequence length="462" mass="52914">MSVNVRDIEQIQQHMEQMLKGDPREDQEGFYEEVNQYHKRLMEAIRRRQEWWRDLPPRRAAYAYLGKVAGEVGIPPKYREYVITMALNDMYSYGKIQHLIDDPLVSDIQVYGDHFTFYTKAGKRHISTEGFMTNEEVYAFVQKKLSGTNYRFDMTNPSTDAILPDGYRMHVVGGPAGWTLPEDEDGRRLEKDCLIVTIRKPLRNFTLEELRDLHTFDDLILLFFQWMQRLARSFVVVGGTGSSKSTLMAALLGLVPKDRLSCIIEEMPELQPLCAWAARLYERAPNAEGRGAVRMAQQIVNTLRMMFDNVYIGEVRTTPVIWEYFQAAATVTYQTGTTLHVAGFAHAGAAIRRMAALLSSHESRPTPAMVGDLITMGVRHIISMRSVPEKGGKRVVEIAEVLPYEPREQRIPYVVIAKWDPRKDTWAFHGITEQMVEEASLLGHTIAELPIQTHPNVQYVYL</sequence>
<dbReference type="Proteomes" id="UP000000292">
    <property type="component" value="Chromosome"/>
</dbReference>
<dbReference type="InterPro" id="IPR027417">
    <property type="entry name" value="P-loop_NTPase"/>
</dbReference>
<dbReference type="Gene3D" id="3.40.50.300">
    <property type="entry name" value="P-loop containing nucleotide triphosphate hydrolases"/>
    <property type="match status" value="1"/>
</dbReference>
<dbReference type="PATRIC" id="fig|1048834.4.peg.2257"/>
<dbReference type="HOGENOM" id="CLU_594019_0_0_9"/>
<dbReference type="PANTHER" id="PTHR30486">
    <property type="entry name" value="TWITCHING MOTILITY PROTEIN PILT"/>
    <property type="match status" value="1"/>
</dbReference>